<evidence type="ECO:0000256" key="9">
    <source>
        <dbReference type="SAM" id="Phobius"/>
    </source>
</evidence>
<keyword evidence="4" id="KW-1003">Cell membrane</keyword>
<dbReference type="InterPro" id="IPR051084">
    <property type="entry name" value="H+-coupled_symporters"/>
</dbReference>
<dbReference type="GO" id="GO:0005886">
    <property type="term" value="C:plasma membrane"/>
    <property type="evidence" value="ECO:0007669"/>
    <property type="project" value="UniProtKB-SubCell"/>
</dbReference>
<comment type="subcellular location">
    <subcellularLocation>
        <location evidence="1">Cell membrane</location>
        <topology evidence="1">Multi-pass membrane protein</topology>
    </subcellularLocation>
</comment>
<organism evidence="11 12">
    <name type="scientific">Pseudomonas cannabina</name>
    <dbReference type="NCBI Taxonomy" id="86840"/>
    <lineage>
        <taxon>Bacteria</taxon>
        <taxon>Pseudomonadati</taxon>
        <taxon>Pseudomonadota</taxon>
        <taxon>Gammaproteobacteria</taxon>
        <taxon>Pseudomonadales</taxon>
        <taxon>Pseudomonadaceae</taxon>
        <taxon>Pseudomonas</taxon>
    </lineage>
</organism>
<keyword evidence="8 9" id="KW-0472">Membrane</keyword>
<dbReference type="GO" id="GO:0015293">
    <property type="term" value="F:symporter activity"/>
    <property type="evidence" value="ECO:0007669"/>
    <property type="project" value="UniProtKB-KW"/>
</dbReference>
<comment type="similarity">
    <text evidence="2">Belongs to the major facilitator superfamily. Metabolite:H+ Symporter (MHS) family (TC 2.A.1.6) family.</text>
</comment>
<proteinExistence type="inferred from homology"/>
<dbReference type="RefSeq" id="WP_031598409.1">
    <property type="nucleotide sequence ID" value="NZ_FNKU01000005.1"/>
</dbReference>
<keyword evidence="6" id="KW-0769">Symport</keyword>
<feature type="transmembrane region" description="Helical" evidence="9">
    <location>
        <begin position="334"/>
        <end position="359"/>
    </location>
</feature>
<feature type="transmembrane region" description="Helical" evidence="9">
    <location>
        <begin position="310"/>
        <end position="328"/>
    </location>
</feature>
<evidence type="ECO:0000313" key="11">
    <source>
        <dbReference type="EMBL" id="KPW71715.1"/>
    </source>
</evidence>
<reference evidence="11 12" key="1">
    <citation type="submission" date="2015-09" db="EMBL/GenBank/DDBJ databases">
        <title>Genome announcement of multiple Pseudomonas syringae strains.</title>
        <authorList>
            <person name="Thakur S."/>
            <person name="Wang P.W."/>
            <person name="Gong Y."/>
            <person name="Weir B.S."/>
            <person name="Guttman D.S."/>
        </authorList>
    </citation>
    <scope>NUCLEOTIDE SEQUENCE [LARGE SCALE GENOMIC DNA]</scope>
    <source>
        <strain evidence="11 12">ICMP2823</strain>
    </source>
</reference>
<dbReference type="PANTHER" id="PTHR43528:SF3">
    <property type="entry name" value="CITRATE-PROTON SYMPORTER"/>
    <property type="match status" value="1"/>
</dbReference>
<dbReference type="InterPro" id="IPR011701">
    <property type="entry name" value="MFS"/>
</dbReference>
<feature type="transmembrane region" description="Helical" evidence="9">
    <location>
        <begin position="120"/>
        <end position="144"/>
    </location>
</feature>
<feature type="transmembrane region" description="Helical" evidence="9">
    <location>
        <begin position="193"/>
        <end position="211"/>
    </location>
</feature>
<feature type="transmembrane region" description="Helical" evidence="9">
    <location>
        <begin position="92"/>
        <end position="114"/>
    </location>
</feature>
<evidence type="ECO:0000256" key="4">
    <source>
        <dbReference type="ARBA" id="ARBA00022475"/>
    </source>
</evidence>
<comment type="caution">
    <text evidence="11">The sequence shown here is derived from an EMBL/GenBank/DDBJ whole genome shotgun (WGS) entry which is preliminary data.</text>
</comment>
<gene>
    <name evidence="11" type="ORF">ALO81_200289</name>
</gene>
<dbReference type="Proteomes" id="UP000050564">
    <property type="component" value="Unassembled WGS sequence"/>
</dbReference>
<evidence type="ECO:0000256" key="3">
    <source>
        <dbReference type="ARBA" id="ARBA00022448"/>
    </source>
</evidence>
<feature type="transmembrane region" description="Helical" evidence="9">
    <location>
        <begin position="58"/>
        <end position="80"/>
    </location>
</feature>
<evidence type="ECO:0000256" key="5">
    <source>
        <dbReference type="ARBA" id="ARBA00022692"/>
    </source>
</evidence>
<feature type="transmembrane region" description="Helical" evidence="9">
    <location>
        <begin position="21"/>
        <end position="46"/>
    </location>
</feature>
<evidence type="ECO:0000259" key="10">
    <source>
        <dbReference type="PROSITE" id="PS50850"/>
    </source>
</evidence>
<feature type="transmembrane region" description="Helical" evidence="9">
    <location>
        <begin position="280"/>
        <end position="298"/>
    </location>
</feature>
<dbReference type="InterPro" id="IPR036259">
    <property type="entry name" value="MFS_trans_sf"/>
</dbReference>
<feature type="transmembrane region" description="Helical" evidence="9">
    <location>
        <begin position="243"/>
        <end position="260"/>
    </location>
</feature>
<evidence type="ECO:0000256" key="7">
    <source>
        <dbReference type="ARBA" id="ARBA00022989"/>
    </source>
</evidence>
<keyword evidence="5 9" id="KW-0812">Transmembrane</keyword>
<accession>A0A0P9LPH2</accession>
<evidence type="ECO:0000313" key="12">
    <source>
        <dbReference type="Proteomes" id="UP000050564"/>
    </source>
</evidence>
<dbReference type="InterPro" id="IPR020846">
    <property type="entry name" value="MFS_dom"/>
</dbReference>
<feature type="transmembrane region" description="Helical" evidence="9">
    <location>
        <begin position="156"/>
        <end position="181"/>
    </location>
</feature>
<dbReference type="Pfam" id="PF07690">
    <property type="entry name" value="MFS_1"/>
    <property type="match status" value="1"/>
</dbReference>
<sequence length="443" mass="47568">MNSVASMMEQQSAPASLRRAAAAATVGNVLEIYDFIAFGIFAIPISKVFFPAVSELNAMLLTMGTFAAGFLARPIGALVLGRYADSVGRKKALSLTLLMMAAGTIIPAICPAYATLGVLAPIIILLGRLLQGFSAGGEIGGVVCMLVENAPPQRRFFYASLQQAAQGAGVLTAGCMGLALYSFFNEQQILDGAWRIAFAFGLLIGPVGWYIRRSVPETLLFSKTSVEERNLPLLRQFITYRRSLLLGLSVMVFWTVATYISNYFTTYTVRQLHLTPVDSFIGQICYSLVMICTCPLVGRLADRVGPFRPMLFGAGLTVICAYPLFYMLTQYPSLPALVAAQIVIALLLACHAACASTVLSKLYPTTFRATGVGFSYALGVSVFGGFTPLIVTALLSKTGDNMVVSYYLAAAALITCMGLFVLRKTSFAHNMPRAQSVSGTKIE</sequence>
<evidence type="ECO:0000256" key="6">
    <source>
        <dbReference type="ARBA" id="ARBA00022847"/>
    </source>
</evidence>
<evidence type="ECO:0000256" key="8">
    <source>
        <dbReference type="ARBA" id="ARBA00023136"/>
    </source>
</evidence>
<name>A0A0P9LPH2_PSECA</name>
<dbReference type="PROSITE" id="PS00216">
    <property type="entry name" value="SUGAR_TRANSPORT_1"/>
    <property type="match status" value="1"/>
</dbReference>
<feature type="domain" description="Major facilitator superfamily (MFS) profile" evidence="10">
    <location>
        <begin position="20"/>
        <end position="427"/>
    </location>
</feature>
<dbReference type="PROSITE" id="PS50850">
    <property type="entry name" value="MFS"/>
    <property type="match status" value="1"/>
</dbReference>
<dbReference type="PANTHER" id="PTHR43528">
    <property type="entry name" value="ALPHA-KETOGLUTARATE PERMEASE"/>
    <property type="match status" value="1"/>
</dbReference>
<protein>
    <submittedName>
        <fullName evidence="11">Plasmid stabilization protein</fullName>
    </submittedName>
</protein>
<evidence type="ECO:0000256" key="2">
    <source>
        <dbReference type="ARBA" id="ARBA00008240"/>
    </source>
</evidence>
<dbReference type="Gene3D" id="1.20.1250.20">
    <property type="entry name" value="MFS general substrate transporter like domains"/>
    <property type="match status" value="2"/>
</dbReference>
<dbReference type="InterPro" id="IPR005829">
    <property type="entry name" value="Sugar_transporter_CS"/>
</dbReference>
<feature type="transmembrane region" description="Helical" evidence="9">
    <location>
        <begin position="403"/>
        <end position="422"/>
    </location>
</feature>
<keyword evidence="7 9" id="KW-1133">Transmembrane helix</keyword>
<dbReference type="SUPFAM" id="SSF103473">
    <property type="entry name" value="MFS general substrate transporter"/>
    <property type="match status" value="1"/>
</dbReference>
<evidence type="ECO:0000256" key="1">
    <source>
        <dbReference type="ARBA" id="ARBA00004651"/>
    </source>
</evidence>
<feature type="transmembrane region" description="Helical" evidence="9">
    <location>
        <begin position="371"/>
        <end position="391"/>
    </location>
</feature>
<dbReference type="AlphaFoldDB" id="A0A0P9LPH2"/>
<dbReference type="PATRIC" id="fig|86840.3.peg.194"/>
<dbReference type="EMBL" id="LJPX01000350">
    <property type="protein sequence ID" value="KPW71715.1"/>
    <property type="molecule type" value="Genomic_DNA"/>
</dbReference>
<keyword evidence="3" id="KW-0813">Transport</keyword>